<comment type="caution">
    <text evidence="3">The sequence shown here is derived from an EMBL/GenBank/DDBJ whole genome shotgun (WGS) entry which is preliminary data.</text>
</comment>
<protein>
    <submittedName>
        <fullName evidence="3">Uncharacterized protein</fullName>
    </submittedName>
</protein>
<keyword evidence="2" id="KW-0472">Membrane</keyword>
<evidence type="ECO:0000256" key="2">
    <source>
        <dbReference type="SAM" id="Phobius"/>
    </source>
</evidence>
<evidence type="ECO:0000313" key="4">
    <source>
        <dbReference type="Proteomes" id="UP001054945"/>
    </source>
</evidence>
<evidence type="ECO:0000313" key="3">
    <source>
        <dbReference type="EMBL" id="GIX71263.1"/>
    </source>
</evidence>
<proteinExistence type="predicted"/>
<evidence type="ECO:0000256" key="1">
    <source>
        <dbReference type="SAM" id="MobiDB-lite"/>
    </source>
</evidence>
<keyword evidence="2" id="KW-1133">Transmembrane helix</keyword>
<dbReference type="AlphaFoldDB" id="A0AAV4MFT3"/>
<feature type="region of interest" description="Disordered" evidence="1">
    <location>
        <begin position="1"/>
        <end position="23"/>
    </location>
</feature>
<name>A0AAV4MFT3_CAEEX</name>
<dbReference type="EMBL" id="BPLR01019738">
    <property type="protein sequence ID" value="GIX71263.1"/>
    <property type="molecule type" value="Genomic_DNA"/>
</dbReference>
<feature type="compositionally biased region" description="Basic and acidic residues" evidence="1">
    <location>
        <begin position="11"/>
        <end position="23"/>
    </location>
</feature>
<organism evidence="3 4">
    <name type="scientific">Caerostris extrusa</name>
    <name type="common">Bark spider</name>
    <name type="synonym">Caerostris bankana</name>
    <dbReference type="NCBI Taxonomy" id="172846"/>
    <lineage>
        <taxon>Eukaryota</taxon>
        <taxon>Metazoa</taxon>
        <taxon>Ecdysozoa</taxon>
        <taxon>Arthropoda</taxon>
        <taxon>Chelicerata</taxon>
        <taxon>Arachnida</taxon>
        <taxon>Araneae</taxon>
        <taxon>Araneomorphae</taxon>
        <taxon>Entelegynae</taxon>
        <taxon>Araneoidea</taxon>
        <taxon>Araneidae</taxon>
        <taxon>Caerostris</taxon>
    </lineage>
</organism>
<keyword evidence="4" id="KW-1185">Reference proteome</keyword>
<feature type="transmembrane region" description="Helical" evidence="2">
    <location>
        <begin position="46"/>
        <end position="63"/>
    </location>
</feature>
<dbReference type="Proteomes" id="UP001054945">
    <property type="component" value="Unassembled WGS sequence"/>
</dbReference>
<reference evidence="3 4" key="1">
    <citation type="submission" date="2021-06" db="EMBL/GenBank/DDBJ databases">
        <title>Caerostris extrusa draft genome.</title>
        <authorList>
            <person name="Kono N."/>
            <person name="Arakawa K."/>
        </authorList>
    </citation>
    <scope>NUCLEOTIDE SEQUENCE [LARGE SCALE GENOMIC DNA]</scope>
</reference>
<sequence length="91" mass="10747">MPNDLSWWPRKLSDDPKRPTTDLREKASKQIKAFISSPEYFFISHLLWKKYLGCLFCLIYLLWRQMSESCLGRLDILPDISFCDKECVNGV</sequence>
<gene>
    <name evidence="3" type="ORF">CEXT_405121</name>
</gene>
<accession>A0AAV4MFT3</accession>
<keyword evidence="2" id="KW-0812">Transmembrane</keyword>